<dbReference type="Pfam" id="PF00550">
    <property type="entry name" value="PP-binding"/>
    <property type="match status" value="1"/>
</dbReference>
<evidence type="ECO:0000313" key="6">
    <source>
        <dbReference type="Proteomes" id="UP000286931"/>
    </source>
</evidence>
<dbReference type="Proteomes" id="UP000286931">
    <property type="component" value="Unassembled WGS sequence"/>
</dbReference>
<comment type="caution">
    <text evidence="5">The sequence shown here is derived from an EMBL/GenBank/DDBJ whole genome shotgun (WGS) entry which is preliminary data.</text>
</comment>
<evidence type="ECO:0000256" key="2">
    <source>
        <dbReference type="ARBA" id="ARBA00022553"/>
    </source>
</evidence>
<feature type="compositionally biased region" description="Basic and acidic residues" evidence="3">
    <location>
        <begin position="1"/>
        <end position="13"/>
    </location>
</feature>
<dbReference type="OrthoDB" id="2085352at2"/>
<feature type="region of interest" description="Disordered" evidence="3">
    <location>
        <begin position="1"/>
        <end position="27"/>
    </location>
</feature>
<dbReference type="InterPro" id="IPR036736">
    <property type="entry name" value="ACP-like_sf"/>
</dbReference>
<dbReference type="RefSeq" id="WP_126635969.1">
    <property type="nucleotide sequence ID" value="NZ_BIFH01000014.1"/>
</dbReference>
<dbReference type="GO" id="GO:0031177">
    <property type="term" value="F:phosphopantetheine binding"/>
    <property type="evidence" value="ECO:0007669"/>
    <property type="project" value="InterPro"/>
</dbReference>
<dbReference type="InterPro" id="IPR006162">
    <property type="entry name" value="Ppantetheine_attach_site"/>
</dbReference>
<dbReference type="PROSITE" id="PS00012">
    <property type="entry name" value="PHOSPHOPANTETHEINE"/>
    <property type="match status" value="1"/>
</dbReference>
<name>A0A401YGK3_9ACTN</name>
<dbReference type="SMART" id="SM00823">
    <property type="entry name" value="PKS_PP"/>
    <property type="match status" value="1"/>
</dbReference>
<accession>A0A401YGK3</accession>
<dbReference type="PROSITE" id="PS50075">
    <property type="entry name" value="CARRIER"/>
    <property type="match status" value="1"/>
</dbReference>
<protein>
    <submittedName>
        <fullName evidence="5">Amino acid adenylation protein</fullName>
    </submittedName>
</protein>
<feature type="domain" description="Carrier" evidence="4">
    <location>
        <begin position="25"/>
        <end position="100"/>
    </location>
</feature>
<keyword evidence="1" id="KW-0596">Phosphopantetheine</keyword>
<dbReference type="InterPro" id="IPR009081">
    <property type="entry name" value="PP-bd_ACP"/>
</dbReference>
<evidence type="ECO:0000256" key="1">
    <source>
        <dbReference type="ARBA" id="ARBA00022450"/>
    </source>
</evidence>
<reference evidence="5 6" key="1">
    <citation type="submission" date="2018-12" db="EMBL/GenBank/DDBJ databases">
        <title>Draft genome sequence of Embleya hyalina NBRC 13850T.</title>
        <authorList>
            <person name="Komaki H."/>
            <person name="Hosoyama A."/>
            <person name="Kimura A."/>
            <person name="Ichikawa N."/>
            <person name="Tamura T."/>
        </authorList>
    </citation>
    <scope>NUCLEOTIDE SEQUENCE [LARGE SCALE GENOMIC DNA]</scope>
    <source>
        <strain evidence="5 6">NBRC 13850</strain>
    </source>
</reference>
<keyword evidence="2" id="KW-0597">Phosphoprotein</keyword>
<evidence type="ECO:0000259" key="4">
    <source>
        <dbReference type="PROSITE" id="PS50075"/>
    </source>
</evidence>
<keyword evidence="6" id="KW-1185">Reference proteome</keyword>
<organism evidence="5 6">
    <name type="scientific">Embleya hyalina</name>
    <dbReference type="NCBI Taxonomy" id="516124"/>
    <lineage>
        <taxon>Bacteria</taxon>
        <taxon>Bacillati</taxon>
        <taxon>Actinomycetota</taxon>
        <taxon>Actinomycetes</taxon>
        <taxon>Kitasatosporales</taxon>
        <taxon>Streptomycetaceae</taxon>
        <taxon>Embleya</taxon>
    </lineage>
</organism>
<proteinExistence type="predicted"/>
<evidence type="ECO:0000256" key="3">
    <source>
        <dbReference type="SAM" id="MobiDB-lite"/>
    </source>
</evidence>
<dbReference type="SUPFAM" id="SSF47336">
    <property type="entry name" value="ACP-like"/>
    <property type="match status" value="1"/>
</dbReference>
<dbReference type="EMBL" id="BIFH01000014">
    <property type="protein sequence ID" value="GCD93723.1"/>
    <property type="molecule type" value="Genomic_DNA"/>
</dbReference>
<dbReference type="GO" id="GO:0017000">
    <property type="term" value="P:antibiotic biosynthetic process"/>
    <property type="evidence" value="ECO:0007669"/>
    <property type="project" value="UniProtKB-ARBA"/>
</dbReference>
<dbReference type="Gene3D" id="1.10.1200.10">
    <property type="entry name" value="ACP-like"/>
    <property type="match status" value="1"/>
</dbReference>
<dbReference type="InterPro" id="IPR020806">
    <property type="entry name" value="PKS_PP-bd"/>
</dbReference>
<evidence type="ECO:0000313" key="5">
    <source>
        <dbReference type="EMBL" id="GCD93723.1"/>
    </source>
</evidence>
<dbReference type="AlphaFoldDB" id="A0A401YGK3"/>
<gene>
    <name evidence="5" type="ORF">EHYA_01368</name>
</gene>
<sequence>MESLPRIHERGGQDETSEGRAAPTSAPTALVREIAALWGEYLDGREVAADDDFFAIGGNSLIGIKIIDRVSQDYGVALSVRGFYLAQTPARVAELIEQERART</sequence>